<feature type="compositionally biased region" description="Polar residues" evidence="2">
    <location>
        <begin position="16"/>
        <end position="34"/>
    </location>
</feature>
<accession>A0A395NMB7</accession>
<dbReference type="OrthoDB" id="4896233at2759"/>
<evidence type="ECO:0000256" key="1">
    <source>
        <dbReference type="SAM" id="Coils"/>
    </source>
</evidence>
<evidence type="ECO:0000313" key="4">
    <source>
        <dbReference type="Proteomes" id="UP000266272"/>
    </source>
</evidence>
<feature type="compositionally biased region" description="Acidic residues" evidence="2">
    <location>
        <begin position="173"/>
        <end position="193"/>
    </location>
</feature>
<proteinExistence type="predicted"/>
<dbReference type="AlphaFoldDB" id="A0A395NMB7"/>
<dbReference type="EMBL" id="PXOA01000293">
    <property type="protein sequence ID" value="RFU77206.1"/>
    <property type="molecule type" value="Genomic_DNA"/>
</dbReference>
<comment type="caution">
    <text evidence="3">The sequence shown here is derived from an EMBL/GenBank/DDBJ whole genome shotgun (WGS) entry which is preliminary data.</text>
</comment>
<name>A0A395NMB7_TRIAR</name>
<dbReference type="Proteomes" id="UP000266272">
    <property type="component" value="Unassembled WGS sequence"/>
</dbReference>
<protein>
    <submittedName>
        <fullName evidence="3">Uncharacterized protein</fullName>
    </submittedName>
</protein>
<keyword evidence="4" id="KW-1185">Reference proteome</keyword>
<sequence>MGAHADFVSWYDNPRTRQQQDSSETPQATTTDPQGSGGAPATDPSTLNLQTTVFNKVAKAFTQLFSKDETRSGRGETRIGWTTTGELSVLRQEQDAQYEFLEELELKIEELKKAVEQQKSLAKAYEAKMERNEQYLQHCMHWITMAQVFGDVPVAKDRMNWKPGRDAALVGAGEDEDEDEDDGEGERENEEAC</sequence>
<feature type="coiled-coil region" evidence="1">
    <location>
        <begin position="98"/>
        <end position="128"/>
    </location>
</feature>
<gene>
    <name evidence="3" type="ORF">TARUN_4987</name>
</gene>
<organism evidence="3 4">
    <name type="scientific">Trichoderma arundinaceum</name>
    <dbReference type="NCBI Taxonomy" id="490622"/>
    <lineage>
        <taxon>Eukaryota</taxon>
        <taxon>Fungi</taxon>
        <taxon>Dikarya</taxon>
        <taxon>Ascomycota</taxon>
        <taxon>Pezizomycotina</taxon>
        <taxon>Sordariomycetes</taxon>
        <taxon>Hypocreomycetidae</taxon>
        <taxon>Hypocreales</taxon>
        <taxon>Hypocreaceae</taxon>
        <taxon>Trichoderma</taxon>
    </lineage>
</organism>
<reference evidence="3 4" key="1">
    <citation type="journal article" date="2018" name="PLoS Pathog.">
        <title>Evolution of structural diversity of trichothecenes, a family of toxins produced by plant pathogenic and entomopathogenic fungi.</title>
        <authorList>
            <person name="Proctor R.H."/>
            <person name="McCormick S.P."/>
            <person name="Kim H.S."/>
            <person name="Cardoza R.E."/>
            <person name="Stanley A.M."/>
            <person name="Lindo L."/>
            <person name="Kelly A."/>
            <person name="Brown D.W."/>
            <person name="Lee T."/>
            <person name="Vaughan M.M."/>
            <person name="Alexander N.J."/>
            <person name="Busman M."/>
            <person name="Gutierrez S."/>
        </authorList>
    </citation>
    <scope>NUCLEOTIDE SEQUENCE [LARGE SCALE GENOMIC DNA]</scope>
    <source>
        <strain evidence="3 4">IBT 40837</strain>
    </source>
</reference>
<feature type="region of interest" description="Disordered" evidence="2">
    <location>
        <begin position="165"/>
        <end position="193"/>
    </location>
</feature>
<evidence type="ECO:0000256" key="2">
    <source>
        <dbReference type="SAM" id="MobiDB-lite"/>
    </source>
</evidence>
<keyword evidence="1" id="KW-0175">Coiled coil</keyword>
<feature type="region of interest" description="Disordered" evidence="2">
    <location>
        <begin position="1"/>
        <end position="46"/>
    </location>
</feature>
<evidence type="ECO:0000313" key="3">
    <source>
        <dbReference type="EMBL" id="RFU77206.1"/>
    </source>
</evidence>